<feature type="domain" description="DUF4986" evidence="3">
    <location>
        <begin position="555"/>
        <end position="637"/>
    </location>
</feature>
<evidence type="ECO:0000313" key="7">
    <source>
        <dbReference type="Proteomes" id="UP000501623"/>
    </source>
</evidence>
<feature type="domain" description="Non-reducing end beta-L-arabinofuranosidase-like GH127 catalytic" evidence="2">
    <location>
        <begin position="39"/>
        <end position="420"/>
    </location>
</feature>
<sequence length="796" mass="88592">MVRNKLSVMQNRWLLLCAWLAPGLVAGQTKLLETFPVSAVQLLASPFQVAQQTDKAYMLALNPDRLLAPYLAEAGLPTKAERYGNWENTGLDGHMGGHYLSALAYMYAATSDAQVQQRLTYMVDQLERCQQQNGNGYLGGVPGGRAMWQQVKEGRINANSFGLNQKWVPLYNLHKTYAGLRDAYVVGGNGKAKAMLIKLTDWCLDLTANLSDEQIQEMLRSEHGGLNEIFADVAQLTGDAKYLRLAQRFSHRVVLEPLLAGKDVLNGMHANTQIPKVIGFERVAEVGGDPAWANAAAFFWKTVVENRTVSIGGNSVSEHFNPATNFTSMLESTEGPETCNTYNMLKLSKQLYLTSGSTRYLDYYERATYNHILSTQHPGQGGFVYFTPMRPRHYRVYSQPQEGFWCCVGSGLENHGKYGELAYAHRGEDELLVNLFLPSRLTWPQQGLTLTQETTFPKEERSHLKLQLKKPRKFALSIRRPSWLPAGQMQVQVNGKPVETSMPSPGYVTVQRKWRTGDVVTLALPMETKAEYMPDHSPWVSFVHGPVVLAAVTDTTDLVGLHANGQRMAHVASGPLYPVEEAPILVSAGQDVAAGITPVPGQALTFSAAGLIDSDKYRNVHLVPFTQIHDARYMVYWPVTTPEGLAARKEEIRRKDEEKRALEARTVDQVTPGEQQPESDHGFQGEKSESGSHRNRHWRHATGWFSYNLRNPNRAARALRITYSSGDKDRRFTILLNGTPLTNVTLQGNPQGDFYDVEYVLPKALQQANAPTTLVVKFEAAPGSTAGGIFDVRLLK</sequence>
<dbReference type="GO" id="GO:0005975">
    <property type="term" value="P:carbohydrate metabolic process"/>
    <property type="evidence" value="ECO:0007669"/>
    <property type="project" value="InterPro"/>
</dbReference>
<dbReference type="InterPro" id="IPR046544">
    <property type="entry name" value="GH146_SB_dom"/>
</dbReference>
<keyword evidence="6" id="KW-0378">Hydrolase</keyword>
<evidence type="ECO:0000259" key="5">
    <source>
        <dbReference type="Pfam" id="PF20736"/>
    </source>
</evidence>
<dbReference type="InterPro" id="IPR049046">
    <property type="entry name" value="Beta-AFase-like_GH127_middle"/>
</dbReference>
<evidence type="ECO:0000259" key="2">
    <source>
        <dbReference type="Pfam" id="PF07944"/>
    </source>
</evidence>
<dbReference type="SUPFAM" id="SSF48208">
    <property type="entry name" value="Six-hairpin glycosidases"/>
    <property type="match status" value="1"/>
</dbReference>
<name>A0A6M6BLS4_9BACT</name>
<dbReference type="Pfam" id="PF07944">
    <property type="entry name" value="Beta-AFase-like_GH127_cat"/>
    <property type="match status" value="1"/>
</dbReference>
<dbReference type="Pfam" id="PF16375">
    <property type="entry name" value="DUF4986"/>
    <property type="match status" value="1"/>
</dbReference>
<dbReference type="GO" id="GO:0016787">
    <property type="term" value="F:hydrolase activity"/>
    <property type="evidence" value="ECO:0007669"/>
    <property type="project" value="UniProtKB-KW"/>
</dbReference>
<dbReference type="KEGG" id="hts:HMJ29_19265"/>
<dbReference type="Pfam" id="PF20620">
    <property type="entry name" value="DUF6805"/>
    <property type="match status" value="1"/>
</dbReference>
<dbReference type="InterPro" id="IPR012878">
    <property type="entry name" value="Beta-AFase-like_GH127_cat"/>
</dbReference>
<feature type="compositionally biased region" description="Basic and acidic residues" evidence="1">
    <location>
        <begin position="654"/>
        <end position="666"/>
    </location>
</feature>
<reference evidence="6 7" key="1">
    <citation type="submission" date="2020-05" db="EMBL/GenBank/DDBJ databases">
        <title>Complete genome sequence of Hymenobacter sp. TS19 in Coasted Sand Dune.</title>
        <authorList>
            <person name="Lee J.-H."/>
            <person name="Jung J.-H."/>
            <person name="Jeong S."/>
            <person name="Zhao L."/>
            <person name="Kim M.-K."/>
            <person name="Seo H.-S."/>
            <person name="Lim S."/>
        </authorList>
    </citation>
    <scope>NUCLEOTIDE SEQUENCE [LARGE SCALE GENOMIC DNA]</scope>
    <source>
        <strain evidence="6 7">TS19</strain>
    </source>
</reference>
<proteinExistence type="predicted"/>
<dbReference type="InterPro" id="IPR032275">
    <property type="entry name" value="DUF4986"/>
</dbReference>
<evidence type="ECO:0000256" key="1">
    <source>
        <dbReference type="SAM" id="MobiDB-lite"/>
    </source>
</evidence>
<dbReference type="EMBL" id="CP053538">
    <property type="protein sequence ID" value="QJX48932.1"/>
    <property type="molecule type" value="Genomic_DNA"/>
</dbReference>
<dbReference type="Pfam" id="PF20736">
    <property type="entry name" value="Glyco_hydro127M"/>
    <property type="match status" value="1"/>
</dbReference>
<feature type="region of interest" description="Disordered" evidence="1">
    <location>
        <begin position="654"/>
        <end position="695"/>
    </location>
</feature>
<evidence type="ECO:0000259" key="3">
    <source>
        <dbReference type="Pfam" id="PF16375"/>
    </source>
</evidence>
<keyword evidence="7" id="KW-1185">Reference proteome</keyword>
<dbReference type="InterPro" id="IPR008928">
    <property type="entry name" value="6-hairpin_glycosidase_sf"/>
</dbReference>
<protein>
    <submittedName>
        <fullName evidence="6">Glycosyl hydrolase</fullName>
    </submittedName>
</protein>
<accession>A0A6M6BLS4</accession>
<feature type="domain" description="Glycoside hydrolase GH146 substrate-binding" evidence="4">
    <location>
        <begin position="661"/>
        <end position="795"/>
    </location>
</feature>
<feature type="domain" description="Non-reducing end beta-L-arabinofuranosidase-like GH127 middle" evidence="5">
    <location>
        <begin position="431"/>
        <end position="526"/>
    </location>
</feature>
<evidence type="ECO:0000313" key="6">
    <source>
        <dbReference type="EMBL" id="QJX48932.1"/>
    </source>
</evidence>
<dbReference type="PANTHER" id="PTHR31151">
    <property type="entry name" value="PROLINE-TRNA LIGASE (DUF1680)"/>
    <property type="match status" value="1"/>
</dbReference>
<dbReference type="PANTHER" id="PTHR31151:SF0">
    <property type="entry name" value="PROLINE-TRNA LIGASE (DUF1680)"/>
    <property type="match status" value="1"/>
</dbReference>
<feature type="compositionally biased region" description="Basic and acidic residues" evidence="1">
    <location>
        <begin position="678"/>
        <end position="692"/>
    </location>
</feature>
<dbReference type="Proteomes" id="UP000501623">
    <property type="component" value="Chromosome"/>
</dbReference>
<dbReference type="AlphaFoldDB" id="A0A6M6BLS4"/>
<organism evidence="6 7">
    <name type="scientific">Hymenobacter taeanensis</name>
    <dbReference type="NCBI Taxonomy" id="2735321"/>
    <lineage>
        <taxon>Bacteria</taxon>
        <taxon>Pseudomonadati</taxon>
        <taxon>Bacteroidota</taxon>
        <taxon>Cytophagia</taxon>
        <taxon>Cytophagales</taxon>
        <taxon>Hymenobacteraceae</taxon>
        <taxon>Hymenobacter</taxon>
    </lineage>
</organism>
<gene>
    <name evidence="6" type="ORF">HMJ29_19265</name>
</gene>
<evidence type="ECO:0000259" key="4">
    <source>
        <dbReference type="Pfam" id="PF20620"/>
    </source>
</evidence>